<dbReference type="Gramene" id="TuG1812G0100001645.01.T01">
    <property type="protein sequence ID" value="TuG1812G0100001645.01.T01.cds371252"/>
    <property type="gene ID" value="TuG1812G0100001645.01"/>
</dbReference>
<reference evidence="2" key="1">
    <citation type="journal article" date="2013" name="Nature">
        <title>Draft genome of the wheat A-genome progenitor Triticum urartu.</title>
        <authorList>
            <person name="Ling H.Q."/>
            <person name="Zhao S."/>
            <person name="Liu D."/>
            <person name="Wang J."/>
            <person name="Sun H."/>
            <person name="Zhang C."/>
            <person name="Fan H."/>
            <person name="Li D."/>
            <person name="Dong L."/>
            <person name="Tao Y."/>
            <person name="Gao C."/>
            <person name="Wu H."/>
            <person name="Li Y."/>
            <person name="Cui Y."/>
            <person name="Guo X."/>
            <person name="Zheng S."/>
            <person name="Wang B."/>
            <person name="Yu K."/>
            <person name="Liang Q."/>
            <person name="Yang W."/>
            <person name="Lou X."/>
            <person name="Chen J."/>
            <person name="Feng M."/>
            <person name="Jian J."/>
            <person name="Zhang X."/>
            <person name="Luo G."/>
            <person name="Jiang Y."/>
            <person name="Liu J."/>
            <person name="Wang Z."/>
            <person name="Sha Y."/>
            <person name="Zhang B."/>
            <person name="Wu H."/>
            <person name="Tang D."/>
            <person name="Shen Q."/>
            <person name="Xue P."/>
            <person name="Zou S."/>
            <person name="Wang X."/>
            <person name="Liu X."/>
            <person name="Wang F."/>
            <person name="Yang Y."/>
            <person name="An X."/>
            <person name="Dong Z."/>
            <person name="Zhang K."/>
            <person name="Zhang X."/>
            <person name="Luo M.C."/>
            <person name="Dvorak J."/>
            <person name="Tong Y."/>
            <person name="Wang J."/>
            <person name="Yang H."/>
            <person name="Li Z."/>
            <person name="Wang D."/>
            <person name="Zhang A."/>
            <person name="Wang J."/>
        </authorList>
    </citation>
    <scope>NUCLEOTIDE SEQUENCE</scope>
    <source>
        <strain evidence="2">cv. G1812</strain>
    </source>
</reference>
<organism evidence="1 2">
    <name type="scientific">Triticum urartu</name>
    <name type="common">Red wild einkorn</name>
    <name type="synonym">Crithodium urartu</name>
    <dbReference type="NCBI Taxonomy" id="4572"/>
    <lineage>
        <taxon>Eukaryota</taxon>
        <taxon>Viridiplantae</taxon>
        <taxon>Streptophyta</taxon>
        <taxon>Embryophyta</taxon>
        <taxon>Tracheophyta</taxon>
        <taxon>Spermatophyta</taxon>
        <taxon>Magnoliopsida</taxon>
        <taxon>Liliopsida</taxon>
        <taxon>Poales</taxon>
        <taxon>Poaceae</taxon>
        <taxon>BOP clade</taxon>
        <taxon>Pooideae</taxon>
        <taxon>Triticodae</taxon>
        <taxon>Triticeae</taxon>
        <taxon>Triticinae</taxon>
        <taxon>Triticum</taxon>
    </lineage>
</organism>
<protein>
    <recommendedName>
        <fullName evidence="3">Aspartic peptidase DDI1-type domain-containing protein</fullName>
    </recommendedName>
</protein>
<dbReference type="AlphaFoldDB" id="A0A8R7P0D4"/>
<name>A0A8R7P0D4_TRIUA</name>
<keyword evidence="2" id="KW-1185">Reference proteome</keyword>
<reference evidence="1" key="3">
    <citation type="submission" date="2022-06" db="UniProtKB">
        <authorList>
            <consortium name="EnsemblPlants"/>
        </authorList>
    </citation>
    <scope>IDENTIFICATION</scope>
</reference>
<dbReference type="Proteomes" id="UP000015106">
    <property type="component" value="Chromosome 1"/>
</dbReference>
<dbReference type="EnsemblPlants" id="TuG1812G0100001645.01.T01">
    <property type="protein sequence ID" value="TuG1812G0100001645.01.T01.cds371252"/>
    <property type="gene ID" value="TuG1812G0100001645.01"/>
</dbReference>
<dbReference type="PANTHER" id="PTHR33067:SF9">
    <property type="entry name" value="RNA-DIRECTED DNA POLYMERASE"/>
    <property type="match status" value="1"/>
</dbReference>
<dbReference type="InterPro" id="IPR021109">
    <property type="entry name" value="Peptidase_aspartic_dom_sf"/>
</dbReference>
<sequence>MEAQVAKVAESRTLILSKFAGKSEPNPVEDVKMVRSNEETTEELDTRHVPEYNYNITYFVKMISMKCPLPKVINNEAYNVFVEHVAAKVCELDDKRKKLYSQLPAKQGDAFEATLETKIGLNKFSALCDIGASASAIPKSLYDSLNLGPYETTEIILNMANSTFTRVAIDIKHGVIVQINGCTAMIDLVTVDMPEDPIAPIIFGRPFPRTVKAVINMFVGNVGFDLPA</sequence>
<accession>A0A8R7P0D4</accession>
<evidence type="ECO:0000313" key="1">
    <source>
        <dbReference type="EnsemblPlants" id="TuG1812G0100001645.01.T01.cds371252"/>
    </source>
</evidence>
<evidence type="ECO:0000313" key="2">
    <source>
        <dbReference type="Proteomes" id="UP000015106"/>
    </source>
</evidence>
<evidence type="ECO:0008006" key="3">
    <source>
        <dbReference type="Google" id="ProtNLM"/>
    </source>
</evidence>
<dbReference type="SUPFAM" id="SSF50630">
    <property type="entry name" value="Acid proteases"/>
    <property type="match status" value="1"/>
</dbReference>
<proteinExistence type="predicted"/>
<dbReference type="Gene3D" id="2.40.70.10">
    <property type="entry name" value="Acid Proteases"/>
    <property type="match status" value="1"/>
</dbReference>
<dbReference type="CDD" id="cd00303">
    <property type="entry name" value="retropepsin_like"/>
    <property type="match status" value="1"/>
</dbReference>
<reference evidence="1" key="2">
    <citation type="submission" date="2018-03" db="EMBL/GenBank/DDBJ databases">
        <title>The Triticum urartu genome reveals the dynamic nature of wheat genome evolution.</title>
        <authorList>
            <person name="Ling H."/>
            <person name="Ma B."/>
            <person name="Shi X."/>
            <person name="Liu H."/>
            <person name="Dong L."/>
            <person name="Sun H."/>
            <person name="Cao Y."/>
            <person name="Gao Q."/>
            <person name="Zheng S."/>
            <person name="Li Y."/>
            <person name="Yu Y."/>
            <person name="Du H."/>
            <person name="Qi M."/>
            <person name="Li Y."/>
            <person name="Yu H."/>
            <person name="Cui Y."/>
            <person name="Wang N."/>
            <person name="Chen C."/>
            <person name="Wu H."/>
            <person name="Zhao Y."/>
            <person name="Zhang J."/>
            <person name="Li Y."/>
            <person name="Zhou W."/>
            <person name="Zhang B."/>
            <person name="Hu W."/>
            <person name="Eijk M."/>
            <person name="Tang J."/>
            <person name="Witsenboer H."/>
            <person name="Zhao S."/>
            <person name="Li Z."/>
            <person name="Zhang A."/>
            <person name="Wang D."/>
            <person name="Liang C."/>
        </authorList>
    </citation>
    <scope>NUCLEOTIDE SEQUENCE [LARGE SCALE GENOMIC DNA]</scope>
    <source>
        <strain evidence="1">cv. G1812</strain>
    </source>
</reference>
<dbReference type="PANTHER" id="PTHR33067">
    <property type="entry name" value="RNA-DIRECTED DNA POLYMERASE-RELATED"/>
    <property type="match status" value="1"/>
</dbReference>